<accession>A0A9W8XEK7</accession>
<gene>
    <name evidence="1" type="ORF">N0V89_010015</name>
</gene>
<organism evidence="1 2">
    <name type="scientific">Didymosphaeria variabile</name>
    <dbReference type="NCBI Taxonomy" id="1932322"/>
    <lineage>
        <taxon>Eukaryota</taxon>
        <taxon>Fungi</taxon>
        <taxon>Dikarya</taxon>
        <taxon>Ascomycota</taxon>
        <taxon>Pezizomycotina</taxon>
        <taxon>Dothideomycetes</taxon>
        <taxon>Pleosporomycetidae</taxon>
        <taxon>Pleosporales</taxon>
        <taxon>Massarineae</taxon>
        <taxon>Didymosphaeriaceae</taxon>
        <taxon>Didymosphaeria</taxon>
    </lineage>
</organism>
<protein>
    <submittedName>
        <fullName evidence="1">Uncharacterized protein</fullName>
    </submittedName>
</protein>
<reference evidence="1" key="1">
    <citation type="submission" date="2022-10" db="EMBL/GenBank/DDBJ databases">
        <title>Tapping the CABI collections for fungal endophytes: first genome assemblies for Collariella, Neodidymelliopsis, Ascochyta clinopodiicola, Didymella pomorum, Didymosphaeria variabile, Neocosmospora piperis and Neocucurbitaria cava.</title>
        <authorList>
            <person name="Hill R."/>
        </authorList>
    </citation>
    <scope>NUCLEOTIDE SEQUENCE</scope>
    <source>
        <strain evidence="1">IMI 356815</strain>
    </source>
</reference>
<proteinExistence type="predicted"/>
<dbReference type="EMBL" id="JAPEUX010000007">
    <property type="protein sequence ID" value="KAJ4348637.1"/>
    <property type="molecule type" value="Genomic_DNA"/>
</dbReference>
<dbReference type="AlphaFoldDB" id="A0A9W8XEK7"/>
<dbReference type="RefSeq" id="XP_056068025.1">
    <property type="nucleotide sequence ID" value="XM_056218760.1"/>
</dbReference>
<evidence type="ECO:0000313" key="2">
    <source>
        <dbReference type="Proteomes" id="UP001140513"/>
    </source>
</evidence>
<evidence type="ECO:0000313" key="1">
    <source>
        <dbReference type="EMBL" id="KAJ4348637.1"/>
    </source>
</evidence>
<dbReference type="GeneID" id="80913545"/>
<sequence>MENNNGPLLGAKFGIPPDSALDREAKALFAARAVAGGRYANDNARQAAITEITTFNAGGYVVPWKQERAAQRPALPAWIARHSEKLGASRGFPTKGPQQNALNDLGYWLLEAAKEDYNLANEGVIQTFNGFLIKAVNDGFDKTDVGGTMNGEKNHAGLVP</sequence>
<dbReference type="Proteomes" id="UP001140513">
    <property type="component" value="Unassembled WGS sequence"/>
</dbReference>
<comment type="caution">
    <text evidence="1">The sequence shown here is derived from an EMBL/GenBank/DDBJ whole genome shotgun (WGS) entry which is preliminary data.</text>
</comment>
<keyword evidence="2" id="KW-1185">Reference proteome</keyword>
<name>A0A9W8XEK7_9PLEO</name>